<dbReference type="Proteomes" id="UP000547011">
    <property type="component" value="Unassembled WGS sequence"/>
</dbReference>
<accession>A0A7W6IPG8</accession>
<evidence type="ECO:0000259" key="5">
    <source>
        <dbReference type="PROSITE" id="PS50931"/>
    </source>
</evidence>
<dbReference type="FunFam" id="1.10.10.10:FF:000001">
    <property type="entry name" value="LysR family transcriptional regulator"/>
    <property type="match status" value="1"/>
</dbReference>
<dbReference type="InterPro" id="IPR005119">
    <property type="entry name" value="LysR_subst-bd"/>
</dbReference>
<evidence type="ECO:0000256" key="1">
    <source>
        <dbReference type="ARBA" id="ARBA00009437"/>
    </source>
</evidence>
<dbReference type="Pfam" id="PF00126">
    <property type="entry name" value="HTH_1"/>
    <property type="match status" value="1"/>
</dbReference>
<dbReference type="InterPro" id="IPR000847">
    <property type="entry name" value="LysR_HTH_N"/>
</dbReference>
<name>A0A7W6IPG8_9HYPH</name>
<evidence type="ECO:0000313" key="6">
    <source>
        <dbReference type="EMBL" id="MBB4053284.1"/>
    </source>
</evidence>
<dbReference type="InterPro" id="IPR036390">
    <property type="entry name" value="WH_DNA-bd_sf"/>
</dbReference>
<dbReference type="Pfam" id="PF03466">
    <property type="entry name" value="LysR_substrate"/>
    <property type="match status" value="1"/>
</dbReference>
<dbReference type="Gene3D" id="3.40.190.290">
    <property type="match status" value="1"/>
</dbReference>
<dbReference type="InterPro" id="IPR058163">
    <property type="entry name" value="LysR-type_TF_proteobact-type"/>
</dbReference>
<evidence type="ECO:0000256" key="2">
    <source>
        <dbReference type="ARBA" id="ARBA00023015"/>
    </source>
</evidence>
<evidence type="ECO:0000256" key="4">
    <source>
        <dbReference type="ARBA" id="ARBA00023163"/>
    </source>
</evidence>
<keyword evidence="7" id="KW-1185">Reference proteome</keyword>
<keyword evidence="2" id="KW-0805">Transcription regulation</keyword>
<dbReference type="PANTHER" id="PTHR30537">
    <property type="entry name" value="HTH-TYPE TRANSCRIPTIONAL REGULATOR"/>
    <property type="match status" value="1"/>
</dbReference>
<evidence type="ECO:0000313" key="7">
    <source>
        <dbReference type="Proteomes" id="UP000547011"/>
    </source>
</evidence>
<dbReference type="SUPFAM" id="SSF53850">
    <property type="entry name" value="Periplasmic binding protein-like II"/>
    <property type="match status" value="1"/>
</dbReference>
<protein>
    <submittedName>
        <fullName evidence="6">DNA-binding transcriptional LysR family regulator</fullName>
    </submittedName>
</protein>
<dbReference type="SUPFAM" id="SSF46785">
    <property type="entry name" value="Winged helix' DNA-binding domain"/>
    <property type="match status" value="1"/>
</dbReference>
<dbReference type="EMBL" id="JACIEW010000007">
    <property type="protein sequence ID" value="MBB4053284.1"/>
    <property type="molecule type" value="Genomic_DNA"/>
</dbReference>
<comment type="similarity">
    <text evidence="1">Belongs to the LysR transcriptional regulatory family.</text>
</comment>
<dbReference type="Gene3D" id="1.10.10.10">
    <property type="entry name" value="Winged helix-like DNA-binding domain superfamily/Winged helix DNA-binding domain"/>
    <property type="match status" value="1"/>
</dbReference>
<reference evidence="6 7" key="1">
    <citation type="submission" date="2020-08" db="EMBL/GenBank/DDBJ databases">
        <title>Genomic Encyclopedia of Type Strains, Phase IV (KMG-IV): sequencing the most valuable type-strain genomes for metagenomic binning, comparative biology and taxonomic classification.</title>
        <authorList>
            <person name="Goeker M."/>
        </authorList>
    </citation>
    <scope>NUCLEOTIDE SEQUENCE [LARGE SCALE GENOMIC DNA]</scope>
    <source>
        <strain evidence="6 7">DSM 23447</strain>
    </source>
</reference>
<organism evidence="6 7">
    <name type="scientific">Devosia subaequoris</name>
    <dbReference type="NCBI Taxonomy" id="395930"/>
    <lineage>
        <taxon>Bacteria</taxon>
        <taxon>Pseudomonadati</taxon>
        <taxon>Pseudomonadota</taxon>
        <taxon>Alphaproteobacteria</taxon>
        <taxon>Hyphomicrobiales</taxon>
        <taxon>Devosiaceae</taxon>
        <taxon>Devosia</taxon>
    </lineage>
</organism>
<dbReference type="PROSITE" id="PS50931">
    <property type="entry name" value="HTH_LYSR"/>
    <property type="match status" value="1"/>
</dbReference>
<comment type="caution">
    <text evidence="6">The sequence shown here is derived from an EMBL/GenBank/DDBJ whole genome shotgun (WGS) entry which is preliminary data.</text>
</comment>
<evidence type="ECO:0000256" key="3">
    <source>
        <dbReference type="ARBA" id="ARBA00023125"/>
    </source>
</evidence>
<dbReference type="PANTHER" id="PTHR30537:SF5">
    <property type="entry name" value="HTH-TYPE TRANSCRIPTIONAL ACTIVATOR TTDR-RELATED"/>
    <property type="match status" value="1"/>
</dbReference>
<dbReference type="GO" id="GO:0003677">
    <property type="term" value="F:DNA binding"/>
    <property type="evidence" value="ECO:0007669"/>
    <property type="project" value="UniProtKB-KW"/>
</dbReference>
<sequence length="300" mass="32594">MKLSLLELLVSAADAGSFAAAADRHQTDPSTVSRQIAALERHLGGRLFERNTRHLSLTETGANVLVHARHILTEMEALRDCVGEAANKVRGKVRLSASVAYGERRVVPLLGRMQERHPELKLELVLTETQQDLVSEGIDLALRHAPHVSGDVVAARLHGTSYILCCSPAFAARHGTPETLGDLKGFACLAYALPGMGERWFRLGEGRPAVPFMVEPAMSISSPLALRRACLDGAGIALLADWLVNDGIRMNQLIALLPNDRLSPSIGENAAWLVYPSRPYQPRRVRVVIDFLKQALGAGP</sequence>
<proteinExistence type="inferred from homology"/>
<dbReference type="InterPro" id="IPR036388">
    <property type="entry name" value="WH-like_DNA-bd_sf"/>
</dbReference>
<dbReference type="CDD" id="cd08422">
    <property type="entry name" value="PBP2_CrgA_like"/>
    <property type="match status" value="1"/>
</dbReference>
<gene>
    <name evidence="6" type="ORF">GGR20_002941</name>
</gene>
<dbReference type="RefSeq" id="WP_183312079.1">
    <property type="nucleotide sequence ID" value="NZ_JACIEW010000007.1"/>
</dbReference>
<dbReference type="GO" id="GO:0003700">
    <property type="term" value="F:DNA-binding transcription factor activity"/>
    <property type="evidence" value="ECO:0007669"/>
    <property type="project" value="InterPro"/>
</dbReference>
<keyword evidence="4" id="KW-0804">Transcription</keyword>
<feature type="domain" description="HTH lysR-type" evidence="5">
    <location>
        <begin position="1"/>
        <end position="58"/>
    </location>
</feature>
<dbReference type="AlphaFoldDB" id="A0A7W6IPG8"/>
<keyword evidence="3 6" id="KW-0238">DNA-binding</keyword>